<dbReference type="InterPro" id="IPR013750">
    <property type="entry name" value="GHMP_kinase_C_dom"/>
</dbReference>
<dbReference type="Pfam" id="PF08544">
    <property type="entry name" value="GHMP_kinases_C"/>
    <property type="match status" value="1"/>
</dbReference>
<dbReference type="AlphaFoldDB" id="A0A3P8EWF8"/>
<evidence type="ECO:0000313" key="4">
    <source>
        <dbReference type="EMBL" id="VDP49464.1"/>
    </source>
</evidence>
<reference evidence="4 5" key="1">
    <citation type="submission" date="2018-11" db="EMBL/GenBank/DDBJ databases">
        <authorList>
            <consortium name="Pathogen Informatics"/>
        </authorList>
    </citation>
    <scope>NUCLEOTIDE SEQUENCE [LARGE SCALE GENOMIC DNA]</scope>
    <source>
        <strain evidence="4 5">Zambia</strain>
    </source>
</reference>
<evidence type="ECO:0000313" key="5">
    <source>
        <dbReference type="Proteomes" id="UP000277204"/>
    </source>
</evidence>
<dbReference type="GO" id="GO:0006012">
    <property type="term" value="P:galactose metabolic process"/>
    <property type="evidence" value="ECO:0007669"/>
    <property type="project" value="TreeGrafter"/>
</dbReference>
<evidence type="ECO:0000256" key="1">
    <source>
        <dbReference type="ARBA" id="ARBA00022741"/>
    </source>
</evidence>
<accession>A0A3P8EWF8</accession>
<dbReference type="GO" id="GO:0005829">
    <property type="term" value="C:cytosol"/>
    <property type="evidence" value="ECO:0007669"/>
    <property type="project" value="TreeGrafter"/>
</dbReference>
<dbReference type="GO" id="GO:0004335">
    <property type="term" value="F:galactokinase activity"/>
    <property type="evidence" value="ECO:0007669"/>
    <property type="project" value="TreeGrafter"/>
</dbReference>
<dbReference type="SUPFAM" id="SSF55060">
    <property type="entry name" value="GHMP Kinase, C-terminal domain"/>
    <property type="match status" value="1"/>
</dbReference>
<name>A0A3P8EWF8_9TREM</name>
<keyword evidence="2" id="KW-0067">ATP-binding</keyword>
<dbReference type="PANTHER" id="PTHR10457">
    <property type="entry name" value="MEVALONATE KINASE/GALACTOKINASE"/>
    <property type="match status" value="1"/>
</dbReference>
<feature type="domain" description="GHMP kinase C-terminal" evidence="3">
    <location>
        <begin position="82"/>
        <end position="150"/>
    </location>
</feature>
<dbReference type="PANTHER" id="PTHR10457:SF7">
    <property type="entry name" value="GALACTOKINASE-RELATED"/>
    <property type="match status" value="1"/>
</dbReference>
<organism evidence="4 5">
    <name type="scientific">Schistosoma margrebowiei</name>
    <dbReference type="NCBI Taxonomy" id="48269"/>
    <lineage>
        <taxon>Eukaryota</taxon>
        <taxon>Metazoa</taxon>
        <taxon>Spiralia</taxon>
        <taxon>Lophotrochozoa</taxon>
        <taxon>Platyhelminthes</taxon>
        <taxon>Trematoda</taxon>
        <taxon>Digenea</taxon>
        <taxon>Strigeidida</taxon>
        <taxon>Schistosomatoidea</taxon>
        <taxon>Schistosomatidae</taxon>
        <taxon>Schistosoma</taxon>
    </lineage>
</organism>
<gene>
    <name evidence="4" type="ORF">SMRZ_LOCUS23984</name>
</gene>
<evidence type="ECO:0000256" key="2">
    <source>
        <dbReference type="ARBA" id="ARBA00022840"/>
    </source>
</evidence>
<dbReference type="InterPro" id="IPR036554">
    <property type="entry name" value="GHMP_kinase_C_sf"/>
</dbReference>
<protein>
    <recommendedName>
        <fullName evidence="3">GHMP kinase C-terminal domain-containing protein</fullName>
    </recommendedName>
</protein>
<keyword evidence="1" id="KW-0547">Nucleotide-binding</keyword>
<dbReference type="Proteomes" id="UP000277204">
    <property type="component" value="Unassembled WGS sequence"/>
</dbReference>
<dbReference type="GO" id="GO:0005524">
    <property type="term" value="F:ATP binding"/>
    <property type="evidence" value="ECO:0007669"/>
    <property type="project" value="UniProtKB-KW"/>
</dbReference>
<proteinExistence type="predicted"/>
<sequence length="155" mass="18275">MYGAETWRTTKTTIKKVQVFINSCLREIFNIHWPDTIIYFYPLTHYFYLHLNLVNHFYLRDRAEHVYSEAERVFKFYNICKKIFRDLMNQSQLSCANLYQCSCRELDKLISVCRLVISGAFGSRLTGAGWGGCTVSLVKKSNAEQFIRSIRLMNF</sequence>
<keyword evidence="5" id="KW-1185">Reference proteome</keyword>
<dbReference type="Gene3D" id="3.30.70.890">
    <property type="entry name" value="GHMP kinase, C-terminal domain"/>
    <property type="match status" value="1"/>
</dbReference>
<evidence type="ECO:0000259" key="3">
    <source>
        <dbReference type="Pfam" id="PF08544"/>
    </source>
</evidence>
<dbReference type="EMBL" id="UZAI01020070">
    <property type="protein sequence ID" value="VDP49464.1"/>
    <property type="molecule type" value="Genomic_DNA"/>
</dbReference>